<comment type="caution">
    <text evidence="5">The sequence shown here is derived from an EMBL/GenBank/DDBJ whole genome shotgun (WGS) entry which is preliminary data.</text>
</comment>
<dbReference type="PANTHER" id="PTHR35273">
    <property type="entry name" value="ALPHA-1,4 POLYGALACTOSAMINIDASE, PUTATIVE (AFU_ORTHOLOGUE AFUA_3G07890)-RELATED"/>
    <property type="match status" value="1"/>
</dbReference>
<dbReference type="InterPro" id="IPR017853">
    <property type="entry name" value="GH"/>
</dbReference>
<evidence type="ECO:0000259" key="4">
    <source>
        <dbReference type="Pfam" id="PF03537"/>
    </source>
</evidence>
<evidence type="ECO:0000256" key="2">
    <source>
        <dbReference type="ARBA" id="ARBA00012755"/>
    </source>
</evidence>
<reference evidence="5 6" key="1">
    <citation type="submission" date="2024-06" db="EMBL/GenBank/DDBJ databases">
        <title>Complete genome of Phlyctema vagabunda strain 19-DSS-EL-015.</title>
        <authorList>
            <person name="Fiorenzani C."/>
        </authorList>
    </citation>
    <scope>NUCLEOTIDE SEQUENCE [LARGE SCALE GENOMIC DNA]</scope>
    <source>
        <strain evidence="5 6">19-DSS-EL-015</strain>
    </source>
</reference>
<feature type="transmembrane region" description="Helical" evidence="3">
    <location>
        <begin position="34"/>
        <end position="56"/>
    </location>
</feature>
<keyword evidence="3" id="KW-1133">Transmembrane helix</keyword>
<keyword evidence="3" id="KW-0472">Membrane</keyword>
<dbReference type="Proteomes" id="UP001629113">
    <property type="component" value="Unassembled WGS sequence"/>
</dbReference>
<keyword evidence="3" id="KW-0812">Transmembrane</keyword>
<protein>
    <recommendedName>
        <fullName evidence="2">alpha-galactosidase</fullName>
        <ecNumber evidence="2">3.2.1.22</ecNumber>
    </recommendedName>
</protein>
<evidence type="ECO:0000256" key="1">
    <source>
        <dbReference type="ARBA" id="ARBA00001255"/>
    </source>
</evidence>
<dbReference type="EC" id="3.2.1.22" evidence="2"/>
<organism evidence="5 6">
    <name type="scientific">Phlyctema vagabunda</name>
    <dbReference type="NCBI Taxonomy" id="108571"/>
    <lineage>
        <taxon>Eukaryota</taxon>
        <taxon>Fungi</taxon>
        <taxon>Dikarya</taxon>
        <taxon>Ascomycota</taxon>
        <taxon>Pezizomycotina</taxon>
        <taxon>Leotiomycetes</taxon>
        <taxon>Helotiales</taxon>
        <taxon>Dermateaceae</taxon>
        <taxon>Phlyctema</taxon>
    </lineage>
</organism>
<dbReference type="InterPro" id="IPR004352">
    <property type="entry name" value="GH114_TIM-barrel"/>
</dbReference>
<proteinExistence type="predicted"/>
<dbReference type="InterPro" id="IPR013785">
    <property type="entry name" value="Aldolase_TIM"/>
</dbReference>
<name>A0ABR4PHJ6_9HELO</name>
<evidence type="ECO:0000313" key="5">
    <source>
        <dbReference type="EMBL" id="KAL3422765.1"/>
    </source>
</evidence>
<dbReference type="PANTHER" id="PTHR35273:SF2">
    <property type="entry name" value="ALPHA-GALACTOSIDASE"/>
    <property type="match status" value="1"/>
</dbReference>
<keyword evidence="6" id="KW-1185">Reference proteome</keyword>
<accession>A0ABR4PHJ6</accession>
<feature type="domain" description="Glycoside-hydrolase family GH114 TIM-barrel" evidence="4">
    <location>
        <begin position="97"/>
        <end position="324"/>
    </location>
</feature>
<comment type="catalytic activity">
    <reaction evidence="1">
        <text>Hydrolysis of terminal, non-reducing alpha-D-galactose residues in alpha-D-galactosides, including galactose oligosaccharides, galactomannans and galactolipids.</text>
        <dbReference type="EC" id="3.2.1.22"/>
    </reaction>
</comment>
<evidence type="ECO:0000313" key="6">
    <source>
        <dbReference type="Proteomes" id="UP001629113"/>
    </source>
</evidence>
<sequence length="332" mass="36517">MNRRSKYDSFVAEKPVQPRKNCVANLWQRHRTMFILSTIFTAVVIIGLPIGLALGLHDKHGSHKPVSDTSNLPGLSTLTTHNNTSNGTYWQPKAGTSWQIVLSTVLNDTSANVEVFDIDLFTNTAEKITELHKLGKKVICYFSAGSYENFRPDSSSFQTGDYGKGLDGWEGEWWVNTKSANVRAIMAARLDLAMAKGCDGVDPDNIDGYGNDTGLDLTEADAIDYLKFLATAAHTRGMAIGLKNGGTIVTRIIDVMDWEINEQCLQFTECAELAPFIAANKPVFHIEYPSDAPVISSTTQAKLCNTPSTSGFSTLLKKMNLDEWVLECPIVQ</sequence>
<dbReference type="EMBL" id="JBFCZG010000005">
    <property type="protein sequence ID" value="KAL3422765.1"/>
    <property type="molecule type" value="Genomic_DNA"/>
</dbReference>
<gene>
    <name evidence="5" type="ORF">PVAG01_06921</name>
</gene>
<dbReference type="Gene3D" id="3.20.20.70">
    <property type="entry name" value="Aldolase class I"/>
    <property type="match status" value="1"/>
</dbReference>
<dbReference type="SUPFAM" id="SSF51445">
    <property type="entry name" value="(Trans)glycosidases"/>
    <property type="match status" value="1"/>
</dbReference>
<dbReference type="Pfam" id="PF03537">
    <property type="entry name" value="Glyco_hydro_114"/>
    <property type="match status" value="1"/>
</dbReference>
<evidence type="ECO:0000256" key="3">
    <source>
        <dbReference type="SAM" id="Phobius"/>
    </source>
</evidence>